<dbReference type="PANTHER" id="PTHR34606:SF15">
    <property type="entry name" value="BON DOMAIN-CONTAINING PROTEIN"/>
    <property type="match status" value="1"/>
</dbReference>
<dbReference type="AlphaFoldDB" id="A0A069E8P4"/>
<proteinExistence type="predicted"/>
<dbReference type="Proteomes" id="UP000027446">
    <property type="component" value="Unassembled WGS sequence"/>
</dbReference>
<dbReference type="STRING" id="1280949.HAD_02365"/>
<evidence type="ECO:0000256" key="2">
    <source>
        <dbReference type="SAM" id="SignalP"/>
    </source>
</evidence>
<protein>
    <submittedName>
        <fullName evidence="4">Phospholipid-binding protein</fullName>
    </submittedName>
</protein>
<feature type="region of interest" description="Disordered" evidence="1">
    <location>
        <begin position="198"/>
        <end position="218"/>
    </location>
</feature>
<dbReference type="PANTHER" id="PTHR34606">
    <property type="entry name" value="BON DOMAIN-CONTAINING PROTEIN"/>
    <property type="match status" value="1"/>
</dbReference>
<dbReference type="Gene3D" id="3.30.1340.30">
    <property type="match status" value="1"/>
</dbReference>
<evidence type="ECO:0000313" key="5">
    <source>
        <dbReference type="Proteomes" id="UP000027446"/>
    </source>
</evidence>
<dbReference type="PATRIC" id="fig|1280949.3.peg.487"/>
<reference evidence="4 5" key="1">
    <citation type="journal article" date="2014" name="Antonie Van Leeuwenhoek">
        <title>Hyphomonas beringensis sp. nov. and Hyphomonas chukchiensis sp. nov., isolated from surface seawater of the Bering Sea and Chukchi Sea.</title>
        <authorList>
            <person name="Li C."/>
            <person name="Lai Q."/>
            <person name="Li G."/>
            <person name="Dong C."/>
            <person name="Wang J."/>
            <person name="Liao Y."/>
            <person name="Shao Z."/>
        </authorList>
    </citation>
    <scope>NUCLEOTIDE SEQUENCE [LARGE SCALE GENOMIC DNA]</scope>
    <source>
        <strain evidence="4 5">MHS-3</strain>
    </source>
</reference>
<dbReference type="Pfam" id="PF04972">
    <property type="entry name" value="BON"/>
    <property type="match status" value="2"/>
</dbReference>
<evidence type="ECO:0000259" key="3">
    <source>
        <dbReference type="PROSITE" id="PS50914"/>
    </source>
</evidence>
<dbReference type="RefSeq" id="WP_035569206.1">
    <property type="nucleotide sequence ID" value="NZ_ARYH01000001.1"/>
</dbReference>
<accession>A0A069E8P4</accession>
<evidence type="ECO:0000256" key="1">
    <source>
        <dbReference type="SAM" id="MobiDB-lite"/>
    </source>
</evidence>
<feature type="chain" id="PRO_5001660829" evidence="2">
    <location>
        <begin position="25"/>
        <end position="228"/>
    </location>
</feature>
<keyword evidence="5" id="KW-1185">Reference proteome</keyword>
<sequence>MKPPFSALVLSMTLLLPLGGCVVAAVGTAGAIGITAAQDKTMGQALDDANVSNQIKAKLLSENSEKYAEVDVEVANGLVLLSGRVNFPEDRVRAEGIAWSAALTKDVANEIKIEPPGGFIANISDEVITGRVRARLIGSKTVKSLNFNIETYDGIVYLMGTARTAKELKKAAEEASVVAGVKQVVSYVRLLEPEVRAPEPELQGQPTSYQNVPDTSYGSDAELIGASY</sequence>
<keyword evidence="2" id="KW-0732">Signal</keyword>
<dbReference type="InterPro" id="IPR014004">
    <property type="entry name" value="Transpt-assoc_nodulatn_dom_bac"/>
</dbReference>
<feature type="signal peptide" evidence="2">
    <location>
        <begin position="1"/>
        <end position="24"/>
    </location>
</feature>
<name>A0A069E8P4_9PROT</name>
<gene>
    <name evidence="4" type="ORF">HAD_02365</name>
</gene>
<feature type="domain" description="BON" evidence="3">
    <location>
        <begin position="124"/>
        <end position="192"/>
    </location>
</feature>
<organism evidence="4 5">
    <name type="scientific">Hyphomonas adhaerens MHS-3</name>
    <dbReference type="NCBI Taxonomy" id="1280949"/>
    <lineage>
        <taxon>Bacteria</taxon>
        <taxon>Pseudomonadati</taxon>
        <taxon>Pseudomonadota</taxon>
        <taxon>Alphaproteobacteria</taxon>
        <taxon>Hyphomonadales</taxon>
        <taxon>Hyphomonadaceae</taxon>
        <taxon>Hyphomonas</taxon>
    </lineage>
</organism>
<feature type="domain" description="BON" evidence="3">
    <location>
        <begin position="47"/>
        <end position="115"/>
    </location>
</feature>
<dbReference type="SMART" id="SM00749">
    <property type="entry name" value="BON"/>
    <property type="match status" value="2"/>
</dbReference>
<dbReference type="eggNOG" id="COG2823">
    <property type="taxonomic scope" value="Bacteria"/>
</dbReference>
<dbReference type="PROSITE" id="PS50914">
    <property type="entry name" value="BON"/>
    <property type="match status" value="2"/>
</dbReference>
<comment type="caution">
    <text evidence="4">The sequence shown here is derived from an EMBL/GenBank/DDBJ whole genome shotgun (WGS) entry which is preliminary data.</text>
</comment>
<dbReference type="OrthoDB" id="8479706at2"/>
<dbReference type="InterPro" id="IPR051686">
    <property type="entry name" value="Lipoprotein_DolP"/>
</dbReference>
<evidence type="ECO:0000313" key="4">
    <source>
        <dbReference type="EMBL" id="KCZ84486.1"/>
    </source>
</evidence>
<feature type="compositionally biased region" description="Polar residues" evidence="1">
    <location>
        <begin position="204"/>
        <end position="218"/>
    </location>
</feature>
<dbReference type="InterPro" id="IPR007055">
    <property type="entry name" value="BON_dom"/>
</dbReference>
<dbReference type="EMBL" id="ARYH01000001">
    <property type="protein sequence ID" value="KCZ84486.1"/>
    <property type="molecule type" value="Genomic_DNA"/>
</dbReference>